<dbReference type="EMBL" id="JBBNFM010000009">
    <property type="protein sequence ID" value="MEQ2454642.1"/>
    <property type="molecule type" value="Genomic_DNA"/>
</dbReference>
<sequence length="152" mass="17218">MLEIKENQKLNIMNVFSYRGKVRQIEIENIGKEMEVYIQNAGVKRAGNPITATYAIEGDVIDLELIMPIDRSIASTDKFVFKNQIKIENAVVAAYRGHPMGLQEACSQLNQYIMEHRLQPITVGYNVTKKMDMIAPENTEIDVYVGISPNIL</sequence>
<reference evidence="1 2" key="1">
    <citation type="submission" date="2024-04" db="EMBL/GenBank/DDBJ databases">
        <title>Human intestinal bacterial collection.</title>
        <authorList>
            <person name="Pauvert C."/>
            <person name="Hitch T.C.A."/>
            <person name="Clavel T."/>
        </authorList>
    </citation>
    <scope>NUCLEOTIDE SEQUENCE [LARGE SCALE GENOMIC DNA]</scope>
    <source>
        <strain evidence="1 2">CLA-AA-H141</strain>
    </source>
</reference>
<gene>
    <name evidence="1" type="ORF">AAAT04_11390</name>
</gene>
<comment type="caution">
    <text evidence="1">The sequence shown here is derived from an EMBL/GenBank/DDBJ whole genome shotgun (WGS) entry which is preliminary data.</text>
</comment>
<keyword evidence="2" id="KW-1185">Reference proteome</keyword>
<dbReference type="Proteomes" id="UP001482186">
    <property type="component" value="Unassembled WGS sequence"/>
</dbReference>
<organism evidence="1 2">
    <name type="scientific">Coprococcus ammoniilyticus</name>
    <dbReference type="NCBI Taxonomy" id="2981785"/>
    <lineage>
        <taxon>Bacteria</taxon>
        <taxon>Bacillati</taxon>
        <taxon>Bacillota</taxon>
        <taxon>Clostridia</taxon>
        <taxon>Lachnospirales</taxon>
        <taxon>Lachnospiraceae</taxon>
        <taxon>Coprococcus</taxon>
    </lineage>
</organism>
<protein>
    <recommendedName>
        <fullName evidence="3">AraC family transcriptional regulator</fullName>
    </recommendedName>
</protein>
<dbReference type="InterPro" id="IPR011256">
    <property type="entry name" value="Reg_factor_effector_dom_sf"/>
</dbReference>
<dbReference type="RefSeq" id="WP_021943163.1">
    <property type="nucleotide sequence ID" value="NZ_JAOQJS010000006.1"/>
</dbReference>
<evidence type="ECO:0008006" key="3">
    <source>
        <dbReference type="Google" id="ProtNLM"/>
    </source>
</evidence>
<evidence type="ECO:0000313" key="2">
    <source>
        <dbReference type="Proteomes" id="UP001482186"/>
    </source>
</evidence>
<evidence type="ECO:0000313" key="1">
    <source>
        <dbReference type="EMBL" id="MEQ2454642.1"/>
    </source>
</evidence>
<accession>A0ABV1EJA0</accession>
<name>A0ABV1EJA0_9FIRM</name>
<proteinExistence type="predicted"/>
<dbReference type="Gene3D" id="3.20.80.10">
    <property type="entry name" value="Regulatory factor, effector binding domain"/>
    <property type="match status" value="1"/>
</dbReference>